<evidence type="ECO:0000313" key="2">
    <source>
        <dbReference type="EMBL" id="ACX72562.1"/>
    </source>
</evidence>
<feature type="domain" description="Xylose isomerase-like TIM barrel" evidence="1">
    <location>
        <begin position="49"/>
        <end position="231"/>
    </location>
</feature>
<keyword evidence="3" id="KW-1185">Reference proteome</keyword>
<dbReference type="GO" id="GO:0016853">
    <property type="term" value="F:isomerase activity"/>
    <property type="evidence" value="ECO:0007669"/>
    <property type="project" value="UniProtKB-KW"/>
</dbReference>
<evidence type="ECO:0000313" key="3">
    <source>
        <dbReference type="Proteomes" id="UP000002063"/>
    </source>
</evidence>
<evidence type="ECO:0000259" key="1">
    <source>
        <dbReference type="Pfam" id="PF01261"/>
    </source>
</evidence>
<dbReference type="InterPro" id="IPR013022">
    <property type="entry name" value="Xyl_isomerase-like_TIM-brl"/>
</dbReference>
<gene>
    <name evidence="2" type="ordered locus">Metvu_0704</name>
</gene>
<dbReference type="EMBL" id="CP001787">
    <property type="protein sequence ID" value="ACX72562.1"/>
    <property type="molecule type" value="Genomic_DNA"/>
</dbReference>
<dbReference type="eggNOG" id="arCOG01895">
    <property type="taxonomic scope" value="Archaea"/>
</dbReference>
<reference evidence="2" key="1">
    <citation type="submission" date="2009-10" db="EMBL/GenBank/DDBJ databases">
        <title>Complete sequence of chromosome of Methanocaldococcus vulcanius M7.</title>
        <authorList>
            <consortium name="US DOE Joint Genome Institute"/>
            <person name="Lucas S."/>
            <person name="Copeland A."/>
            <person name="Lapidus A."/>
            <person name="Glavina del Rio T."/>
            <person name="Dalin E."/>
            <person name="Tice H."/>
            <person name="Bruce D."/>
            <person name="Goodwin L."/>
            <person name="Pitluck S."/>
            <person name="Lcollab F.I."/>
            <person name="Brettin T."/>
            <person name="Detter J.C."/>
            <person name="Han C."/>
            <person name="Tapia R."/>
            <person name="Kuske C.R."/>
            <person name="Schmutz J."/>
            <person name="Larimer F."/>
            <person name="Land M."/>
            <person name="Hauser L."/>
            <person name="Kyrpides N."/>
            <person name="Ovchinikova G."/>
            <person name="Sieprawska-Lupa M."/>
            <person name="Whitman W.B."/>
            <person name="Woyke T."/>
        </authorList>
    </citation>
    <scope>NUCLEOTIDE SEQUENCE [LARGE SCALE GENOMIC DNA]</scope>
    <source>
        <strain evidence="2">M7</strain>
    </source>
</reference>
<dbReference type="InterPro" id="IPR050312">
    <property type="entry name" value="IolE/XylAMocC-like"/>
</dbReference>
<dbReference type="OrthoDB" id="372143at2157"/>
<dbReference type="STRING" id="579137.Metvu_0704"/>
<name>C9RG60_METVM</name>
<dbReference type="AlphaFoldDB" id="C9RG60"/>
<protein>
    <submittedName>
        <fullName evidence="2">Xylose isomerase domain protein TIM barrel</fullName>
    </submittedName>
</protein>
<dbReference type="Gene3D" id="3.20.20.150">
    <property type="entry name" value="Divalent-metal-dependent TIM barrel enzymes"/>
    <property type="match status" value="1"/>
</dbReference>
<sequence length="251" mass="28902">MKIGVSSSLFLDTEKSLSEALNHLEKKVKYVELVCDGNLNIMEDGNAETAMSYNLTYTLHCPITDLNLSSYREKIRNTSLEYVKDILEYAVKVDAKVVVLHPGYCVFKHDYEKSLVSLIKSLKELNKLQENFGVQITIENMPSYDMFMFREPDKKIIENLEELKITLDIGHAFLNKNISKFLDLKDKIAHIHIHDNNGNFDEHLCIGKGKINFNEFSEELKKLKAIKMIELQKKSINDLDECIKNLKNILG</sequence>
<dbReference type="GeneID" id="8513041"/>
<dbReference type="PANTHER" id="PTHR12110:SF21">
    <property type="entry name" value="XYLOSE ISOMERASE-LIKE TIM BARREL DOMAIN-CONTAINING PROTEIN"/>
    <property type="match status" value="1"/>
</dbReference>
<keyword evidence="2" id="KW-0413">Isomerase</keyword>
<dbReference type="SUPFAM" id="SSF51658">
    <property type="entry name" value="Xylose isomerase-like"/>
    <property type="match status" value="1"/>
</dbReference>
<dbReference type="RefSeq" id="WP_015732782.1">
    <property type="nucleotide sequence ID" value="NC_013407.1"/>
</dbReference>
<dbReference type="PANTHER" id="PTHR12110">
    <property type="entry name" value="HYDROXYPYRUVATE ISOMERASE"/>
    <property type="match status" value="1"/>
</dbReference>
<dbReference type="HOGENOM" id="CLU_050006_7_2_2"/>
<organism evidence="2 3">
    <name type="scientific">Methanocaldococcus vulcanius (strain ATCC 700851 / DSM 12094 / M7)</name>
    <name type="common">Methanococcus vulcanius</name>
    <dbReference type="NCBI Taxonomy" id="579137"/>
    <lineage>
        <taxon>Archaea</taxon>
        <taxon>Methanobacteriati</taxon>
        <taxon>Methanobacteriota</taxon>
        <taxon>Methanomada group</taxon>
        <taxon>Methanococci</taxon>
        <taxon>Methanococcales</taxon>
        <taxon>Methanocaldococcaceae</taxon>
        <taxon>Methanocaldococcus</taxon>
    </lineage>
</organism>
<dbReference type="InterPro" id="IPR036237">
    <property type="entry name" value="Xyl_isomerase-like_sf"/>
</dbReference>
<proteinExistence type="predicted"/>
<dbReference type="Pfam" id="PF01261">
    <property type="entry name" value="AP_endonuc_2"/>
    <property type="match status" value="1"/>
</dbReference>
<accession>C9RG60</accession>
<dbReference type="Proteomes" id="UP000002063">
    <property type="component" value="Chromosome"/>
</dbReference>
<dbReference type="KEGG" id="mvu:Metvu_0704"/>